<dbReference type="RefSeq" id="WP_200467220.1">
    <property type="nucleotide sequence ID" value="NZ_JAENRR010000120.1"/>
</dbReference>
<evidence type="ECO:0000256" key="1">
    <source>
        <dbReference type="ARBA" id="ARBA00022801"/>
    </source>
</evidence>
<dbReference type="InterPro" id="IPR026444">
    <property type="entry name" value="Secre_tail"/>
</dbReference>
<evidence type="ECO:0000259" key="4">
    <source>
        <dbReference type="Pfam" id="PF18962"/>
    </source>
</evidence>
<dbReference type="NCBIfam" id="TIGR04183">
    <property type="entry name" value="Por_Secre_tail"/>
    <property type="match status" value="1"/>
</dbReference>
<feature type="domain" description="Secretion system C-terminal sorting" evidence="4">
    <location>
        <begin position="226"/>
        <end position="273"/>
    </location>
</feature>
<dbReference type="Pfam" id="PF18962">
    <property type="entry name" value="Por_Secre_tail"/>
    <property type="match status" value="1"/>
</dbReference>
<evidence type="ECO:0000259" key="3">
    <source>
        <dbReference type="Pfam" id="PF02018"/>
    </source>
</evidence>
<dbReference type="Proteomes" id="UP000605676">
    <property type="component" value="Unassembled WGS sequence"/>
</dbReference>
<keyword evidence="1" id="KW-0378">Hydrolase</keyword>
<dbReference type="InterPro" id="IPR003305">
    <property type="entry name" value="CenC_carb-bd"/>
</dbReference>
<feature type="chain" id="PRO_5047328718" evidence="2">
    <location>
        <begin position="20"/>
        <end position="275"/>
    </location>
</feature>
<gene>
    <name evidence="5" type="ORF">JIV24_21910</name>
</gene>
<protein>
    <submittedName>
        <fullName evidence="5">T9SS type A sorting domain-containing protein</fullName>
    </submittedName>
</protein>
<reference evidence="5 6" key="1">
    <citation type="submission" date="2021-01" db="EMBL/GenBank/DDBJ databases">
        <title>Carboxyliciviraga sp.nov., isolated from coastal sediments.</title>
        <authorList>
            <person name="Lu D."/>
            <person name="Zhang T."/>
        </authorList>
    </citation>
    <scope>NUCLEOTIDE SEQUENCE [LARGE SCALE GENOMIC DNA]</scope>
    <source>
        <strain evidence="5 6">N1Y132</strain>
    </source>
</reference>
<comment type="caution">
    <text evidence="5">The sequence shown here is derived from an EMBL/GenBank/DDBJ whole genome shotgun (WGS) entry which is preliminary data.</text>
</comment>
<organism evidence="5 6">
    <name type="scientific">Carboxylicivirga marina</name>
    <dbReference type="NCBI Taxonomy" id="2800988"/>
    <lineage>
        <taxon>Bacteria</taxon>
        <taxon>Pseudomonadati</taxon>
        <taxon>Bacteroidota</taxon>
        <taxon>Bacteroidia</taxon>
        <taxon>Marinilabiliales</taxon>
        <taxon>Marinilabiliaceae</taxon>
        <taxon>Carboxylicivirga</taxon>
    </lineage>
</organism>
<evidence type="ECO:0000256" key="2">
    <source>
        <dbReference type="SAM" id="SignalP"/>
    </source>
</evidence>
<accession>A0ABS1HRW2</accession>
<feature type="domain" description="CBM-cenC" evidence="3">
    <location>
        <begin position="88"/>
        <end position="169"/>
    </location>
</feature>
<dbReference type="EMBL" id="JAENRR010000120">
    <property type="protein sequence ID" value="MBK3520003.1"/>
    <property type="molecule type" value="Genomic_DNA"/>
</dbReference>
<evidence type="ECO:0000313" key="6">
    <source>
        <dbReference type="Proteomes" id="UP000605676"/>
    </source>
</evidence>
<keyword evidence="6" id="KW-1185">Reference proteome</keyword>
<keyword evidence="2" id="KW-0732">Signal</keyword>
<proteinExistence type="predicted"/>
<dbReference type="Gene3D" id="2.60.120.260">
    <property type="entry name" value="Galactose-binding domain-like"/>
    <property type="match status" value="1"/>
</dbReference>
<dbReference type="SUPFAM" id="SSF49785">
    <property type="entry name" value="Galactose-binding domain-like"/>
    <property type="match status" value="1"/>
</dbReference>
<dbReference type="InterPro" id="IPR008979">
    <property type="entry name" value="Galactose-bd-like_sf"/>
</dbReference>
<sequence>MKKITLLLLCIMAVFAVKGQSNLLSNHQLENNMDGYEYWVKAGVGEVTVGGTTTKTTVAHDATVGHTDGQYTTLGSIKVDFPDGASVGTARYDAYVKSTWIPIVNGESYGVSIWVKAPAGKDVGARISWDSDDTNNWEGSTGVQDKVNTTGGWELLSKTITPIETKDGVAVKNIRLDVAGGLSIEDYWVDNMQIFGAVPTGIDGVVVEKLNVTVAPDGSQLGILGNSEGKVEVYNLSGNLVKNVRLNGGNTVSISDLQSGMYIVKLGDRTGKFVK</sequence>
<dbReference type="Pfam" id="PF02018">
    <property type="entry name" value="CBM_4_9"/>
    <property type="match status" value="1"/>
</dbReference>
<name>A0ABS1HRW2_9BACT</name>
<feature type="signal peptide" evidence="2">
    <location>
        <begin position="1"/>
        <end position="19"/>
    </location>
</feature>
<evidence type="ECO:0000313" key="5">
    <source>
        <dbReference type="EMBL" id="MBK3520003.1"/>
    </source>
</evidence>